<name>A0A2U3KYG6_9BACT</name>
<dbReference type="Proteomes" id="UP000238701">
    <property type="component" value="Unassembled WGS sequence"/>
</dbReference>
<evidence type="ECO:0000313" key="2">
    <source>
        <dbReference type="Proteomes" id="UP000238701"/>
    </source>
</evidence>
<organism evidence="1 2">
    <name type="scientific">Candidatus Sulfotelmatobacter kueseliae</name>
    <dbReference type="NCBI Taxonomy" id="2042962"/>
    <lineage>
        <taxon>Bacteria</taxon>
        <taxon>Pseudomonadati</taxon>
        <taxon>Acidobacteriota</taxon>
        <taxon>Terriglobia</taxon>
        <taxon>Terriglobales</taxon>
        <taxon>Candidatus Korobacteraceae</taxon>
        <taxon>Candidatus Sulfotelmatobacter</taxon>
    </lineage>
</organism>
<accession>A0A2U3KYG6</accession>
<sequence>MFPVFPRAMARPNGRTVDGFAVSYREFVALGRALYGVIPSEAGFQAERGIWRGVSRWCPRDPSPRW</sequence>
<gene>
    <name evidence="1" type="ORF">SBA1_550066</name>
</gene>
<reference evidence="2" key="1">
    <citation type="submission" date="2018-02" db="EMBL/GenBank/DDBJ databases">
        <authorList>
            <person name="Hausmann B."/>
        </authorList>
    </citation>
    <scope>NUCLEOTIDE SEQUENCE [LARGE SCALE GENOMIC DNA]</scope>
    <source>
        <strain evidence="2">Peat soil MAG SbA1</strain>
    </source>
</reference>
<dbReference type="AlphaFoldDB" id="A0A2U3KYG6"/>
<proteinExistence type="predicted"/>
<protein>
    <submittedName>
        <fullName evidence="1">Uncharacterized protein</fullName>
    </submittedName>
</protein>
<dbReference type="EMBL" id="OMOD01000150">
    <property type="protein sequence ID" value="SPF44701.1"/>
    <property type="molecule type" value="Genomic_DNA"/>
</dbReference>
<evidence type="ECO:0000313" key="1">
    <source>
        <dbReference type="EMBL" id="SPF44701.1"/>
    </source>
</evidence>